<dbReference type="PANTHER" id="PTHR10000:SF23">
    <property type="entry name" value="5-AMINO-6-(5-PHOSPHO-D-RIBITYLAMINO)URACIL PHOSPHATASE YITU"/>
    <property type="match status" value="1"/>
</dbReference>
<dbReference type="InterPro" id="IPR023214">
    <property type="entry name" value="HAD_sf"/>
</dbReference>
<protein>
    <submittedName>
        <fullName evidence="1">Cof-type HAD-IIB family hydrolase</fullName>
        <ecNumber evidence="1">3.1.3.-</ecNumber>
    </submittedName>
</protein>
<dbReference type="GO" id="GO:0016787">
    <property type="term" value="F:hydrolase activity"/>
    <property type="evidence" value="ECO:0007669"/>
    <property type="project" value="UniProtKB-KW"/>
</dbReference>
<dbReference type="SUPFAM" id="SSF56784">
    <property type="entry name" value="HAD-like"/>
    <property type="match status" value="1"/>
</dbReference>
<reference evidence="2" key="1">
    <citation type="journal article" date="2019" name="Int. J. Syst. Evol. Microbiol.">
        <title>The Global Catalogue of Microorganisms (GCM) 10K type strain sequencing project: providing services to taxonomists for standard genome sequencing and annotation.</title>
        <authorList>
            <consortium name="The Broad Institute Genomics Platform"/>
            <consortium name="The Broad Institute Genome Sequencing Center for Infectious Disease"/>
            <person name="Wu L."/>
            <person name="Ma J."/>
        </authorList>
    </citation>
    <scope>NUCLEOTIDE SEQUENCE [LARGE SCALE GENOMIC DNA]</scope>
    <source>
        <strain evidence="2">TISTR 1571</strain>
    </source>
</reference>
<dbReference type="PROSITE" id="PS01228">
    <property type="entry name" value="COF_1"/>
    <property type="match status" value="1"/>
</dbReference>
<comment type="caution">
    <text evidence="1">The sequence shown here is derived from an EMBL/GenBank/DDBJ whole genome shotgun (WGS) entry which is preliminary data.</text>
</comment>
<keyword evidence="2" id="KW-1185">Reference proteome</keyword>
<name>A0ABW5QCL9_9BACI</name>
<dbReference type="RefSeq" id="WP_054754845.1">
    <property type="nucleotide sequence ID" value="NZ_JBHUMZ010000024.1"/>
</dbReference>
<dbReference type="InterPro" id="IPR036412">
    <property type="entry name" value="HAD-like_sf"/>
</dbReference>
<evidence type="ECO:0000313" key="1">
    <source>
        <dbReference type="EMBL" id="MFD2639400.1"/>
    </source>
</evidence>
<organism evidence="1 2">
    <name type="scientific">Piscibacillus salipiscarius</name>
    <dbReference type="NCBI Taxonomy" id="299480"/>
    <lineage>
        <taxon>Bacteria</taxon>
        <taxon>Bacillati</taxon>
        <taxon>Bacillota</taxon>
        <taxon>Bacilli</taxon>
        <taxon>Bacillales</taxon>
        <taxon>Bacillaceae</taxon>
        <taxon>Piscibacillus</taxon>
    </lineage>
</organism>
<gene>
    <name evidence="1" type="ORF">ACFSW4_11020</name>
</gene>
<proteinExistence type="predicted"/>
<dbReference type="EC" id="3.1.3.-" evidence="1"/>
<dbReference type="PANTHER" id="PTHR10000">
    <property type="entry name" value="PHOSPHOSERINE PHOSPHATASE"/>
    <property type="match status" value="1"/>
</dbReference>
<dbReference type="NCBIfam" id="TIGR01484">
    <property type="entry name" value="HAD-SF-IIB"/>
    <property type="match status" value="1"/>
</dbReference>
<dbReference type="CDD" id="cd07516">
    <property type="entry name" value="HAD_Pase"/>
    <property type="match status" value="1"/>
</dbReference>
<sequence length="278" mass="31344">MEKHLIALDLDGTLLNDDKIISARTIQTLKTAKEQGHVVMIATGRPYRVSKQFYQQLGLDTPIVNMNGAYVHHPLNKNWDHMHSPLPKNVALDIVDTSTQYGVQNIMAEIMDQVFINQESEHIFNQFFLEGLEKPAKIGHLRETLDGDPSSLLVHPNEDSVKPIRQILDDQHASVIDHRKWGAPFHVIEIIRSGLHKAIGVKKVAEEYGIPQNRIIAFGDEDNDLEMIDYAGVGVAMNNGIYELKNIAKEITLTNHEDGVAQFIEEYLNITTPIITQD</sequence>
<evidence type="ECO:0000313" key="2">
    <source>
        <dbReference type="Proteomes" id="UP001597452"/>
    </source>
</evidence>
<dbReference type="Pfam" id="PF08282">
    <property type="entry name" value="Hydrolase_3"/>
    <property type="match status" value="1"/>
</dbReference>
<keyword evidence="1" id="KW-0378">Hydrolase</keyword>
<accession>A0ABW5QCL9</accession>
<dbReference type="InterPro" id="IPR000150">
    <property type="entry name" value="Cof"/>
</dbReference>
<dbReference type="InterPro" id="IPR006379">
    <property type="entry name" value="HAD-SF_hydro_IIB"/>
</dbReference>
<dbReference type="Proteomes" id="UP001597452">
    <property type="component" value="Unassembled WGS sequence"/>
</dbReference>
<dbReference type="Gene3D" id="3.40.50.1000">
    <property type="entry name" value="HAD superfamily/HAD-like"/>
    <property type="match status" value="1"/>
</dbReference>
<dbReference type="NCBIfam" id="TIGR00099">
    <property type="entry name" value="Cof-subfamily"/>
    <property type="match status" value="1"/>
</dbReference>
<dbReference type="Gene3D" id="3.30.1240.10">
    <property type="match status" value="1"/>
</dbReference>
<dbReference type="EMBL" id="JBHUMZ010000024">
    <property type="protein sequence ID" value="MFD2639400.1"/>
    <property type="molecule type" value="Genomic_DNA"/>
</dbReference>
<dbReference type="SFLD" id="SFLDS00003">
    <property type="entry name" value="Haloacid_Dehalogenase"/>
    <property type="match status" value="1"/>
</dbReference>
<dbReference type="SFLD" id="SFLDG01140">
    <property type="entry name" value="C2.B:_Phosphomannomutase_and_P"/>
    <property type="match status" value="1"/>
</dbReference>